<keyword evidence="4" id="KW-1185">Reference proteome</keyword>
<dbReference type="GO" id="GO:0043022">
    <property type="term" value="F:ribosome binding"/>
    <property type="evidence" value="ECO:0007669"/>
    <property type="project" value="TreeGrafter"/>
</dbReference>
<accession>A0A8T0R0A1</accession>
<feature type="region of interest" description="Disordered" evidence="1">
    <location>
        <begin position="1"/>
        <end position="27"/>
    </location>
</feature>
<proteinExistence type="predicted"/>
<dbReference type="AlphaFoldDB" id="A0A8T0R0A1"/>
<dbReference type="EMBL" id="CM029048">
    <property type="protein sequence ID" value="KAG2578720.1"/>
    <property type="molecule type" value="Genomic_DNA"/>
</dbReference>
<evidence type="ECO:0000313" key="4">
    <source>
        <dbReference type="Proteomes" id="UP000823388"/>
    </source>
</evidence>
<dbReference type="PANTHER" id="PTHR22938">
    <property type="entry name" value="ZINC FINGER PROTEIN 598"/>
    <property type="match status" value="1"/>
</dbReference>
<dbReference type="PANTHER" id="PTHR22938:SF15">
    <property type="entry name" value="OS01G0568000 PROTEIN"/>
    <property type="match status" value="1"/>
</dbReference>
<gene>
    <name evidence="3" type="ORF">PVAP13_6NG123112</name>
</gene>
<reference evidence="3" key="1">
    <citation type="submission" date="2020-05" db="EMBL/GenBank/DDBJ databases">
        <title>WGS assembly of Panicum virgatum.</title>
        <authorList>
            <person name="Lovell J.T."/>
            <person name="Jenkins J."/>
            <person name="Shu S."/>
            <person name="Juenger T.E."/>
            <person name="Schmutz J."/>
        </authorList>
    </citation>
    <scope>NUCLEOTIDE SEQUENCE</scope>
    <source>
        <strain evidence="3">AP13</strain>
    </source>
</reference>
<evidence type="ECO:0000256" key="1">
    <source>
        <dbReference type="SAM" id="MobiDB-lite"/>
    </source>
</evidence>
<evidence type="ECO:0000313" key="3">
    <source>
        <dbReference type="EMBL" id="KAG2578720.1"/>
    </source>
</evidence>
<name>A0A8T0R0A1_PANVG</name>
<protein>
    <submittedName>
        <fullName evidence="3">Uncharacterized protein</fullName>
    </submittedName>
</protein>
<sequence length="218" mass="23809">MAAPSLARLPGGASRVPARRTKAGERPQHLQLQPIEWVAVGRCGHRDICAGCATRIRFFRHDRRCCICRAHCSTVLVTRADGGASGSSRQQGFVLPARLPPIAAPGRKGSRAGSYWYHGVTGAYFGARRPYRAAVKLCVKPPPPRPASQGAVATFACIYLGVIMLLVVMFELFFEVADNYYKKVTIVLAFGLLSAVVTVSTISAWHRYKNILILNRDA</sequence>
<evidence type="ECO:0000256" key="2">
    <source>
        <dbReference type="SAM" id="Phobius"/>
    </source>
</evidence>
<keyword evidence="2" id="KW-0812">Transmembrane</keyword>
<comment type="caution">
    <text evidence="3">The sequence shown here is derived from an EMBL/GenBank/DDBJ whole genome shotgun (WGS) entry which is preliminary data.</text>
</comment>
<keyword evidence="2" id="KW-0472">Membrane</keyword>
<dbReference type="Proteomes" id="UP000823388">
    <property type="component" value="Chromosome 6N"/>
</dbReference>
<dbReference type="GO" id="GO:0061630">
    <property type="term" value="F:ubiquitin protein ligase activity"/>
    <property type="evidence" value="ECO:0007669"/>
    <property type="project" value="InterPro"/>
</dbReference>
<keyword evidence="2" id="KW-1133">Transmembrane helix</keyword>
<dbReference type="InterPro" id="IPR044288">
    <property type="entry name" value="ZNF598/HEL2"/>
</dbReference>
<dbReference type="GO" id="GO:0016567">
    <property type="term" value="P:protein ubiquitination"/>
    <property type="evidence" value="ECO:0007669"/>
    <property type="project" value="TreeGrafter"/>
</dbReference>
<organism evidence="3 4">
    <name type="scientific">Panicum virgatum</name>
    <name type="common">Blackwell switchgrass</name>
    <dbReference type="NCBI Taxonomy" id="38727"/>
    <lineage>
        <taxon>Eukaryota</taxon>
        <taxon>Viridiplantae</taxon>
        <taxon>Streptophyta</taxon>
        <taxon>Embryophyta</taxon>
        <taxon>Tracheophyta</taxon>
        <taxon>Spermatophyta</taxon>
        <taxon>Magnoliopsida</taxon>
        <taxon>Liliopsida</taxon>
        <taxon>Poales</taxon>
        <taxon>Poaceae</taxon>
        <taxon>PACMAD clade</taxon>
        <taxon>Panicoideae</taxon>
        <taxon>Panicodae</taxon>
        <taxon>Paniceae</taxon>
        <taxon>Panicinae</taxon>
        <taxon>Panicum</taxon>
        <taxon>Panicum sect. Hiantes</taxon>
    </lineage>
</organism>
<dbReference type="Pfam" id="PF25447">
    <property type="entry name" value="RING_ZNF598"/>
    <property type="match status" value="1"/>
</dbReference>
<feature type="transmembrane region" description="Helical" evidence="2">
    <location>
        <begin position="150"/>
        <end position="174"/>
    </location>
</feature>
<feature type="transmembrane region" description="Helical" evidence="2">
    <location>
        <begin position="186"/>
        <end position="206"/>
    </location>
</feature>
<dbReference type="GO" id="GO:0072344">
    <property type="term" value="P:rescue of stalled ribosome"/>
    <property type="evidence" value="ECO:0007669"/>
    <property type="project" value="InterPro"/>
</dbReference>